<dbReference type="GO" id="GO:0006355">
    <property type="term" value="P:regulation of DNA-templated transcription"/>
    <property type="evidence" value="ECO:0007669"/>
    <property type="project" value="TreeGrafter"/>
</dbReference>
<evidence type="ECO:0000313" key="5">
    <source>
        <dbReference type="WBParaSite" id="MCU_003039-RA"/>
    </source>
</evidence>
<evidence type="ECO:0000259" key="2">
    <source>
        <dbReference type="Pfam" id="PF10469"/>
    </source>
</evidence>
<dbReference type="PANTHER" id="PTHR13360:SF1">
    <property type="entry name" value="ACTIVATING SIGNAL COINTEGRATOR 1 COMPLEX SUBUNIT 1"/>
    <property type="match status" value="1"/>
</dbReference>
<dbReference type="InterPro" id="IPR019510">
    <property type="entry name" value="AKAP7-like_phosphoesterase"/>
</dbReference>
<dbReference type="Pfam" id="PF10469">
    <property type="entry name" value="AKAP7_NLS"/>
    <property type="match status" value="1"/>
</dbReference>
<accession>A0A0R3U239</accession>
<proteinExistence type="predicted"/>
<gene>
    <name evidence="3" type="ORF">MCOS_LOCUS491</name>
</gene>
<feature type="domain" description="K Homology" evidence="1">
    <location>
        <begin position="71"/>
        <end position="124"/>
    </location>
</feature>
<reference evidence="5" key="2">
    <citation type="submission" date="2019-11" db="UniProtKB">
        <authorList>
            <consortium name="WormBaseParasite"/>
        </authorList>
    </citation>
    <scope>IDENTIFICATION</scope>
</reference>
<dbReference type="SUPFAM" id="SSF54791">
    <property type="entry name" value="Eukaryotic type KH-domain (KH-domain type I)"/>
    <property type="match status" value="1"/>
</dbReference>
<dbReference type="InterPro" id="IPR009097">
    <property type="entry name" value="Cyclic_Pdiesterase"/>
</dbReference>
<keyword evidence="4" id="KW-1185">Reference proteome</keyword>
<organism evidence="5">
    <name type="scientific">Mesocestoides corti</name>
    <name type="common">Flatworm</name>
    <dbReference type="NCBI Taxonomy" id="53468"/>
    <lineage>
        <taxon>Eukaryota</taxon>
        <taxon>Metazoa</taxon>
        <taxon>Spiralia</taxon>
        <taxon>Lophotrochozoa</taxon>
        <taxon>Platyhelminthes</taxon>
        <taxon>Cestoda</taxon>
        <taxon>Eucestoda</taxon>
        <taxon>Cyclophyllidea</taxon>
        <taxon>Mesocestoididae</taxon>
        <taxon>Mesocestoides</taxon>
    </lineage>
</organism>
<dbReference type="InterPro" id="IPR004088">
    <property type="entry name" value="KH_dom_type_1"/>
</dbReference>
<dbReference type="Gene3D" id="3.30.1370.10">
    <property type="entry name" value="K Homology domain, type 1"/>
    <property type="match status" value="1"/>
</dbReference>
<evidence type="ECO:0000313" key="3">
    <source>
        <dbReference type="EMBL" id="VDD74488.1"/>
    </source>
</evidence>
<name>A0A0R3U239_MESCO</name>
<dbReference type="Pfam" id="PF00013">
    <property type="entry name" value="KH_1"/>
    <property type="match status" value="1"/>
</dbReference>
<dbReference type="InterPro" id="IPR036612">
    <property type="entry name" value="KH_dom_type_1_sf"/>
</dbReference>
<dbReference type="PIRSF" id="PIRSF027019">
    <property type="entry name" value="Euk_LigT"/>
    <property type="match status" value="1"/>
</dbReference>
<feature type="domain" description="A-kinase anchor protein 7-like phosphoesterase" evidence="2">
    <location>
        <begin position="143"/>
        <end position="377"/>
    </location>
</feature>
<sequence>MDVLSPPIIKIRNKLFRKNPTRSATSEILPVGHLEEEFDAIDVEADSEIEVDHVCHIVGRIESRPDGFVAQLYVPPVFYGFIIGAKHAKQSELQTEFSCKLKIPDLRSSSSHIQVSAKTEANIRGVFNRIKWIISKSRPQMRPTHFICLPGTNEALRDAYVSFKKEVLELVERDNERAYRGIDADLFVSEHKLHFTLATLFLADQREVKLASQLLTTFMDTTEEGKAFDRTPLRLTIRGFDTMNDDPRSARVLYMTLHENAQSRRLQSLANGLADLYTRNGLHSGNRRIGDPVKLHMTVLNSRLRAERQRSRFSADGAVSLPSEPSSEPFSAIGLLSAYETRRVIENVQFEEVQLCKLLADDSEDQGNSFYPCVAKLCLTT</sequence>
<dbReference type="GO" id="GO:0006307">
    <property type="term" value="P:DNA alkylation repair"/>
    <property type="evidence" value="ECO:0007669"/>
    <property type="project" value="InterPro"/>
</dbReference>
<protein>
    <submittedName>
        <fullName evidence="5">AKAP7_NLS domain-containing protein</fullName>
    </submittedName>
</protein>
<dbReference type="WBParaSite" id="MCU_003039-RA">
    <property type="protein sequence ID" value="MCU_003039-RA"/>
    <property type="gene ID" value="MCU_003039"/>
</dbReference>
<dbReference type="GO" id="GO:0005634">
    <property type="term" value="C:nucleus"/>
    <property type="evidence" value="ECO:0007669"/>
    <property type="project" value="TreeGrafter"/>
</dbReference>
<dbReference type="AlphaFoldDB" id="A0A0R3U239"/>
<dbReference type="Proteomes" id="UP000267029">
    <property type="component" value="Unassembled WGS sequence"/>
</dbReference>
<dbReference type="EMBL" id="UXSR01000043">
    <property type="protein sequence ID" value="VDD74488.1"/>
    <property type="molecule type" value="Genomic_DNA"/>
</dbReference>
<dbReference type="PANTHER" id="PTHR13360">
    <property type="entry name" value="ACTIVATING SIGNAL COINTEGRATOR 1 COMPLEX SUBUNIT 1"/>
    <property type="match status" value="1"/>
</dbReference>
<evidence type="ECO:0000313" key="4">
    <source>
        <dbReference type="Proteomes" id="UP000267029"/>
    </source>
</evidence>
<dbReference type="STRING" id="53468.A0A0R3U239"/>
<dbReference type="SUPFAM" id="SSF55144">
    <property type="entry name" value="LigT-like"/>
    <property type="match status" value="1"/>
</dbReference>
<evidence type="ECO:0000259" key="1">
    <source>
        <dbReference type="Pfam" id="PF00013"/>
    </source>
</evidence>
<dbReference type="GO" id="GO:0003723">
    <property type="term" value="F:RNA binding"/>
    <property type="evidence" value="ECO:0007669"/>
    <property type="project" value="InterPro"/>
</dbReference>
<dbReference type="InterPro" id="IPR009210">
    <property type="entry name" value="ASCC1"/>
</dbReference>
<dbReference type="Gene3D" id="3.90.1140.10">
    <property type="entry name" value="Cyclic phosphodiesterase"/>
    <property type="match status" value="1"/>
</dbReference>
<dbReference type="OrthoDB" id="277832at2759"/>
<reference evidence="3 4" key="1">
    <citation type="submission" date="2018-10" db="EMBL/GenBank/DDBJ databases">
        <authorList>
            <consortium name="Pathogen Informatics"/>
        </authorList>
    </citation>
    <scope>NUCLEOTIDE SEQUENCE [LARGE SCALE GENOMIC DNA]</scope>
</reference>